<evidence type="ECO:0000313" key="5">
    <source>
        <dbReference type="Proteomes" id="UP000694540"/>
    </source>
</evidence>
<dbReference type="Gene3D" id="3.10.100.10">
    <property type="entry name" value="Mannose-Binding Protein A, subunit A"/>
    <property type="match status" value="1"/>
</dbReference>
<dbReference type="PROSITE" id="PS50041">
    <property type="entry name" value="C_TYPE_LECTIN_2"/>
    <property type="match status" value="1"/>
</dbReference>
<evidence type="ECO:0000313" key="4">
    <source>
        <dbReference type="Ensembl" id="ENSCWAP00000010578.1"/>
    </source>
</evidence>
<comment type="subcellular location">
    <subcellularLocation>
        <location evidence="1">Cell membrane</location>
        <topology evidence="1">Single-pass type II membrane protein</topology>
    </subcellularLocation>
</comment>
<evidence type="ECO:0000256" key="1">
    <source>
        <dbReference type="ARBA" id="ARBA00004401"/>
    </source>
</evidence>
<dbReference type="PANTHER" id="PTHR45710:SF35">
    <property type="entry name" value="C-TYPE LECTIN DOMAIN FAMILY 2 MEMBER D"/>
    <property type="match status" value="1"/>
</dbReference>
<protein>
    <recommendedName>
        <fullName evidence="3">C-type lectin domain-containing protein</fullName>
    </recommendedName>
</protein>
<dbReference type="SMART" id="SM00034">
    <property type="entry name" value="CLECT"/>
    <property type="match status" value="1"/>
</dbReference>
<dbReference type="Pfam" id="PF00059">
    <property type="entry name" value="Lectin_C"/>
    <property type="match status" value="1"/>
</dbReference>
<accession>A0A8C3W3Y0</accession>
<reference evidence="4" key="2">
    <citation type="submission" date="2025-09" db="UniProtKB">
        <authorList>
            <consortium name="Ensembl"/>
        </authorList>
    </citation>
    <scope>IDENTIFICATION</scope>
</reference>
<organism evidence="4 5">
    <name type="scientific">Catagonus wagneri</name>
    <name type="common">Chacoan peccary</name>
    <dbReference type="NCBI Taxonomy" id="51154"/>
    <lineage>
        <taxon>Eukaryota</taxon>
        <taxon>Metazoa</taxon>
        <taxon>Chordata</taxon>
        <taxon>Craniata</taxon>
        <taxon>Vertebrata</taxon>
        <taxon>Euteleostomi</taxon>
        <taxon>Mammalia</taxon>
        <taxon>Eutheria</taxon>
        <taxon>Laurasiatheria</taxon>
        <taxon>Artiodactyla</taxon>
        <taxon>Suina</taxon>
        <taxon>Tayassuidae</taxon>
        <taxon>Catagonus</taxon>
    </lineage>
</organism>
<reference evidence="4" key="1">
    <citation type="submission" date="2025-08" db="UniProtKB">
        <authorList>
            <consortium name="Ensembl"/>
        </authorList>
    </citation>
    <scope>IDENTIFICATION</scope>
</reference>
<dbReference type="InterPro" id="IPR016187">
    <property type="entry name" value="CTDL_fold"/>
</dbReference>
<dbReference type="SUPFAM" id="SSF56436">
    <property type="entry name" value="C-type lectin-like"/>
    <property type="match status" value="1"/>
</dbReference>
<evidence type="ECO:0000256" key="2">
    <source>
        <dbReference type="ARBA" id="ARBA00022734"/>
    </source>
</evidence>
<feature type="domain" description="C-type lectin" evidence="3">
    <location>
        <begin position="91"/>
        <end position="195"/>
    </location>
</feature>
<dbReference type="InterPro" id="IPR001304">
    <property type="entry name" value="C-type_lectin-like"/>
</dbReference>
<dbReference type="GO" id="GO:0009897">
    <property type="term" value="C:external side of plasma membrane"/>
    <property type="evidence" value="ECO:0007669"/>
    <property type="project" value="TreeGrafter"/>
</dbReference>
<dbReference type="InterPro" id="IPR033992">
    <property type="entry name" value="NKR-like_CTLD"/>
</dbReference>
<dbReference type="Ensembl" id="ENSCWAT00000011507.1">
    <property type="protein sequence ID" value="ENSCWAP00000010578.1"/>
    <property type="gene ID" value="ENSCWAG00000008222.1"/>
</dbReference>
<dbReference type="InterPro" id="IPR050828">
    <property type="entry name" value="C-type_lectin/matrix_domain"/>
</dbReference>
<proteinExistence type="predicted"/>
<dbReference type="CDD" id="cd03593">
    <property type="entry name" value="CLECT_NK_receptors_like"/>
    <property type="match status" value="1"/>
</dbReference>
<sequence>MQICNKDLAVAKYTPSFHVNDHECQSCILLETKKRKMGVPWWLRGLRIQRCYCCGLSYCTAVVQGQFLAWELINRQEYVLHVTCPKGWIGFGNKCFYFSEDSKNWTVSQMFCVSLEANLARFETEEELNFLKRYKGPSDHWIGLSRESPYHVWKWMDNTEYNASFVIRGVGECAYLNDIGVSSARIYTDRNWICSKPNNYVSMYPNTSRHF</sequence>
<dbReference type="AlphaFoldDB" id="A0A8C3W3Y0"/>
<dbReference type="InterPro" id="IPR016186">
    <property type="entry name" value="C-type_lectin-like/link_sf"/>
</dbReference>
<dbReference type="Proteomes" id="UP000694540">
    <property type="component" value="Unplaced"/>
</dbReference>
<dbReference type="GO" id="GO:0030246">
    <property type="term" value="F:carbohydrate binding"/>
    <property type="evidence" value="ECO:0007669"/>
    <property type="project" value="UniProtKB-KW"/>
</dbReference>
<dbReference type="GeneTree" id="ENSGT00940000163004"/>
<keyword evidence="5" id="KW-1185">Reference proteome</keyword>
<keyword evidence="2" id="KW-0430">Lectin</keyword>
<evidence type="ECO:0000259" key="3">
    <source>
        <dbReference type="PROSITE" id="PS50041"/>
    </source>
</evidence>
<name>A0A8C3W3Y0_9CETA</name>
<dbReference type="PANTHER" id="PTHR45710">
    <property type="entry name" value="C-TYPE LECTIN DOMAIN-CONTAINING PROTEIN 180"/>
    <property type="match status" value="1"/>
</dbReference>